<dbReference type="SUPFAM" id="SSF52540">
    <property type="entry name" value="P-loop containing nucleoside triphosphate hydrolases"/>
    <property type="match status" value="1"/>
</dbReference>
<evidence type="ECO:0000256" key="2">
    <source>
        <dbReference type="ARBA" id="ARBA00022679"/>
    </source>
</evidence>
<comment type="caution">
    <text evidence="5">The sequence shown here is derived from an EMBL/GenBank/DDBJ whole genome shotgun (WGS) entry which is preliminary data.</text>
</comment>
<organism evidence="5 6">
    <name type="scientific">Candidatus Liptonbacteria bacterium RIFCSPLOWO2_12_FULL_60_15</name>
    <dbReference type="NCBI Taxonomy" id="1798653"/>
    <lineage>
        <taxon>Bacteria</taxon>
        <taxon>Candidatus Liptoniibacteriota</taxon>
    </lineage>
</organism>
<dbReference type="Proteomes" id="UP000179281">
    <property type="component" value="Unassembled WGS sequence"/>
</dbReference>
<keyword evidence="3" id="KW-0547">Nucleotide-binding</keyword>
<comment type="similarity">
    <text evidence="1">Belongs to the IPP transferase family.</text>
</comment>
<gene>
    <name evidence="5" type="ORF">A3G64_01840</name>
</gene>
<dbReference type="PANTHER" id="PTHR11088">
    <property type="entry name" value="TRNA DIMETHYLALLYLTRANSFERASE"/>
    <property type="match status" value="1"/>
</dbReference>
<keyword evidence="4" id="KW-0067">ATP-binding</keyword>
<evidence type="ECO:0000313" key="5">
    <source>
        <dbReference type="EMBL" id="OGZ02556.1"/>
    </source>
</evidence>
<dbReference type="GO" id="GO:0052381">
    <property type="term" value="F:tRNA dimethylallyltransferase activity"/>
    <property type="evidence" value="ECO:0007669"/>
    <property type="project" value="TreeGrafter"/>
</dbReference>
<dbReference type="GO" id="GO:0005524">
    <property type="term" value="F:ATP binding"/>
    <property type="evidence" value="ECO:0007669"/>
    <property type="project" value="UniProtKB-KW"/>
</dbReference>
<dbReference type="InterPro" id="IPR039657">
    <property type="entry name" value="Dimethylallyltransferase"/>
</dbReference>
<dbReference type="STRING" id="1798653.A3G64_01840"/>
<dbReference type="Pfam" id="PF01745">
    <property type="entry name" value="IPT"/>
    <property type="match status" value="1"/>
</dbReference>
<evidence type="ECO:0000256" key="1">
    <source>
        <dbReference type="ARBA" id="ARBA00005842"/>
    </source>
</evidence>
<dbReference type="AlphaFoldDB" id="A0A1G2CMC5"/>
<reference evidence="5 6" key="1">
    <citation type="journal article" date="2016" name="Nat. Commun.">
        <title>Thousands of microbial genomes shed light on interconnected biogeochemical processes in an aquifer system.</title>
        <authorList>
            <person name="Anantharaman K."/>
            <person name="Brown C.T."/>
            <person name="Hug L.A."/>
            <person name="Sharon I."/>
            <person name="Castelle C.J."/>
            <person name="Probst A.J."/>
            <person name="Thomas B.C."/>
            <person name="Singh A."/>
            <person name="Wilkins M.J."/>
            <person name="Karaoz U."/>
            <person name="Brodie E.L."/>
            <person name="Williams K.H."/>
            <person name="Hubbard S.S."/>
            <person name="Banfield J.F."/>
        </authorList>
    </citation>
    <scope>NUCLEOTIDE SEQUENCE [LARGE SCALE GENOMIC DNA]</scope>
</reference>
<dbReference type="GO" id="GO:0006400">
    <property type="term" value="P:tRNA modification"/>
    <property type="evidence" value="ECO:0007669"/>
    <property type="project" value="TreeGrafter"/>
</dbReference>
<evidence type="ECO:0000256" key="4">
    <source>
        <dbReference type="ARBA" id="ARBA00022840"/>
    </source>
</evidence>
<dbReference type="Gene3D" id="1.10.287.890">
    <property type="entry name" value="Crystal structure of tRNA isopentenylpyrophosphate transferase (bh2366) domain"/>
    <property type="match status" value="1"/>
</dbReference>
<name>A0A1G2CMC5_9BACT</name>
<dbReference type="EMBL" id="MHLD01000015">
    <property type="protein sequence ID" value="OGZ02556.1"/>
    <property type="molecule type" value="Genomic_DNA"/>
</dbReference>
<evidence type="ECO:0008006" key="7">
    <source>
        <dbReference type="Google" id="ProtNLM"/>
    </source>
</evidence>
<dbReference type="Gene3D" id="3.40.50.300">
    <property type="entry name" value="P-loop containing nucleotide triphosphate hydrolases"/>
    <property type="match status" value="1"/>
</dbReference>
<sequence length="232" mass="25423">MAIIGPTTSGKTAVAYELARQTGAGEVVNLDKIACFKNFPLSSGVSDALEEKGVKRHLYEILEPDQEVIPAGTYIGMVRSECAKILAGGGLPIIEGGSTTYVPALLEANKKAPFCAPIVGLRPPAGFDIREKIAKRVAAAIESGLIDEVREELKKYRNSYVMNDTYAIIPIVRYLDGRIGLDAAQEEIADRFLAYAHRQMEFFGRFPEIVWLEHKPSELAETITKIVALLKD</sequence>
<evidence type="ECO:0000313" key="6">
    <source>
        <dbReference type="Proteomes" id="UP000179281"/>
    </source>
</evidence>
<accession>A0A1G2CMC5</accession>
<dbReference type="InterPro" id="IPR027417">
    <property type="entry name" value="P-loop_NTPase"/>
</dbReference>
<keyword evidence="2" id="KW-0808">Transferase</keyword>
<proteinExistence type="inferred from homology"/>
<evidence type="ECO:0000256" key="3">
    <source>
        <dbReference type="ARBA" id="ARBA00022741"/>
    </source>
</evidence>
<dbReference type="PANTHER" id="PTHR11088:SF60">
    <property type="entry name" value="TRNA DIMETHYLALLYLTRANSFERASE"/>
    <property type="match status" value="1"/>
</dbReference>
<protein>
    <recommendedName>
        <fullName evidence="7">tRNA dimethylallyltransferase</fullName>
    </recommendedName>
</protein>